<feature type="transmembrane region" description="Helical" evidence="7">
    <location>
        <begin position="225"/>
        <end position="247"/>
    </location>
</feature>
<evidence type="ECO:0000259" key="8">
    <source>
        <dbReference type="Pfam" id="PF03600"/>
    </source>
</evidence>
<keyword evidence="2" id="KW-0813">Transport</keyword>
<sequence length="288" mass="31395">MTFMAFFSAMFLTNDVAILTLVPLYLGLTKQQPLPIPLPLTLITIAANLGSMATPFGNPQNLYLVANYHWSLLSFGTTSLPISIISLILVLLMTYLVKPIRLQSMKLGTTISIGQQSILLALGLVIINLLGIFSIIPLEFTLMITIIIAGLIDIKSIAKVDYGLLITFVFFFLIVGNLSQNTFLIRKISQLVTSPFKVYLTGMGLSQVISNVPSAILLAKFTNNVPALFLGVNIGGLGTLVASLANLITLKQLMNYRRQDVKAFTKIFLLINVIGLIILGIIGLIILR</sequence>
<evidence type="ECO:0000256" key="1">
    <source>
        <dbReference type="ARBA" id="ARBA00004651"/>
    </source>
</evidence>
<dbReference type="Proteomes" id="UP001144204">
    <property type="component" value="Unassembled WGS sequence"/>
</dbReference>
<feature type="transmembrane region" description="Helical" evidence="7">
    <location>
        <begin position="118"/>
        <end position="148"/>
    </location>
</feature>
<dbReference type="AlphaFoldDB" id="A0A9W6B3W5"/>
<dbReference type="Pfam" id="PF03600">
    <property type="entry name" value="CitMHS"/>
    <property type="match status" value="1"/>
</dbReference>
<feature type="transmembrane region" description="Helical" evidence="7">
    <location>
        <begin position="198"/>
        <end position="219"/>
    </location>
</feature>
<gene>
    <name evidence="9" type="ORF">WR164_12730</name>
</gene>
<feature type="transmembrane region" description="Helical" evidence="7">
    <location>
        <begin position="38"/>
        <end position="56"/>
    </location>
</feature>
<comment type="caution">
    <text evidence="9">The sequence shown here is derived from an EMBL/GenBank/DDBJ whole genome shotgun (WGS) entry which is preliminary data.</text>
</comment>
<reference evidence="9" key="1">
    <citation type="submission" date="2022-07" db="EMBL/GenBank/DDBJ databases">
        <authorList>
            <person name="Kouya T."/>
            <person name="Ishiyama Y."/>
        </authorList>
    </citation>
    <scope>NUCLEOTIDE SEQUENCE</scope>
    <source>
        <strain evidence="9">WR16-4</strain>
    </source>
</reference>
<proteinExistence type="predicted"/>
<keyword evidence="4 7" id="KW-0812">Transmembrane</keyword>
<dbReference type="EMBL" id="BRPL01000002">
    <property type="protein sequence ID" value="GLB47294.1"/>
    <property type="molecule type" value="Genomic_DNA"/>
</dbReference>
<dbReference type="InterPro" id="IPR004680">
    <property type="entry name" value="Cit_transptr-like_dom"/>
</dbReference>
<evidence type="ECO:0000256" key="5">
    <source>
        <dbReference type="ARBA" id="ARBA00022989"/>
    </source>
</evidence>
<evidence type="ECO:0000256" key="7">
    <source>
        <dbReference type="SAM" id="Phobius"/>
    </source>
</evidence>
<keyword evidence="3" id="KW-1003">Cell membrane</keyword>
<accession>A0A9W6B3W5</accession>
<keyword evidence="5 7" id="KW-1133">Transmembrane helix</keyword>
<feature type="transmembrane region" description="Helical" evidence="7">
    <location>
        <begin position="160"/>
        <end position="178"/>
    </location>
</feature>
<feature type="transmembrane region" description="Helical" evidence="7">
    <location>
        <begin position="68"/>
        <end position="97"/>
    </location>
</feature>
<dbReference type="PANTHER" id="PTHR43302:SF5">
    <property type="entry name" value="TRANSPORTER ARSB-RELATED"/>
    <property type="match status" value="1"/>
</dbReference>
<keyword evidence="10" id="KW-1185">Reference proteome</keyword>
<reference evidence="9" key="2">
    <citation type="journal article" date="2023" name="PLoS ONE">
        <title>Philodulcilactobacillus myokoensis gen. nov., sp. nov., a fructophilic, acidophilic, and agar-phobic lactic acid bacterium isolated from fermented vegetable extracts.</title>
        <authorList>
            <person name="Kouya T."/>
            <person name="Ishiyama Y."/>
            <person name="Ohashi S."/>
            <person name="Kumakubo R."/>
            <person name="Yamazaki T."/>
            <person name="Otaki T."/>
        </authorList>
    </citation>
    <scope>NUCLEOTIDE SEQUENCE</scope>
    <source>
        <strain evidence="9">WR16-4</strain>
    </source>
</reference>
<feature type="transmembrane region" description="Helical" evidence="7">
    <location>
        <begin position="6"/>
        <end position="26"/>
    </location>
</feature>
<dbReference type="GO" id="GO:0055085">
    <property type="term" value="P:transmembrane transport"/>
    <property type="evidence" value="ECO:0007669"/>
    <property type="project" value="InterPro"/>
</dbReference>
<evidence type="ECO:0000256" key="4">
    <source>
        <dbReference type="ARBA" id="ARBA00022692"/>
    </source>
</evidence>
<evidence type="ECO:0000256" key="2">
    <source>
        <dbReference type="ARBA" id="ARBA00022448"/>
    </source>
</evidence>
<evidence type="ECO:0000313" key="10">
    <source>
        <dbReference type="Proteomes" id="UP001144204"/>
    </source>
</evidence>
<dbReference type="GO" id="GO:0005886">
    <property type="term" value="C:plasma membrane"/>
    <property type="evidence" value="ECO:0007669"/>
    <property type="project" value="UniProtKB-SubCell"/>
</dbReference>
<feature type="domain" description="Citrate transporter-like" evidence="8">
    <location>
        <begin position="2"/>
        <end position="221"/>
    </location>
</feature>
<feature type="transmembrane region" description="Helical" evidence="7">
    <location>
        <begin position="267"/>
        <end position="287"/>
    </location>
</feature>
<evidence type="ECO:0000256" key="3">
    <source>
        <dbReference type="ARBA" id="ARBA00022475"/>
    </source>
</evidence>
<dbReference type="PANTHER" id="PTHR43302">
    <property type="entry name" value="TRANSPORTER ARSB-RELATED"/>
    <property type="match status" value="1"/>
</dbReference>
<comment type="subcellular location">
    <subcellularLocation>
        <location evidence="1">Cell membrane</location>
        <topology evidence="1">Multi-pass membrane protein</topology>
    </subcellularLocation>
</comment>
<evidence type="ECO:0000256" key="6">
    <source>
        <dbReference type="ARBA" id="ARBA00023136"/>
    </source>
</evidence>
<keyword evidence="6 7" id="KW-0472">Membrane</keyword>
<protein>
    <recommendedName>
        <fullName evidence="8">Citrate transporter-like domain-containing protein</fullName>
    </recommendedName>
</protein>
<evidence type="ECO:0000313" key="9">
    <source>
        <dbReference type="EMBL" id="GLB47294.1"/>
    </source>
</evidence>
<organism evidence="9 10">
    <name type="scientific">Philodulcilactobacillus myokoensis</name>
    <dbReference type="NCBI Taxonomy" id="2929573"/>
    <lineage>
        <taxon>Bacteria</taxon>
        <taxon>Bacillati</taxon>
        <taxon>Bacillota</taxon>
        <taxon>Bacilli</taxon>
        <taxon>Lactobacillales</taxon>
        <taxon>Lactobacillaceae</taxon>
        <taxon>Philodulcilactobacillus</taxon>
    </lineage>
</organism>
<name>A0A9W6B3W5_9LACO</name>